<dbReference type="AlphaFoldDB" id="A0A6A5ALT5"/>
<dbReference type="GO" id="GO:0006417">
    <property type="term" value="P:regulation of translation"/>
    <property type="evidence" value="ECO:0007669"/>
    <property type="project" value="TreeGrafter"/>
</dbReference>
<sequence>MRKAGVQVIATYGAANIAELVAILEAPYAAPGTSPEDIAAFDHQKEGMVVFLGSLARHMDKADPKVASIVQRLLDSLKIPSEPVQRAIALCLSPLIPAVKDQSTDILNSLLTDAT</sequence>
<organism evidence="2 3">
    <name type="scientific">Aphanomyces astaci</name>
    <name type="common">Crayfish plague agent</name>
    <dbReference type="NCBI Taxonomy" id="112090"/>
    <lineage>
        <taxon>Eukaryota</taxon>
        <taxon>Sar</taxon>
        <taxon>Stramenopiles</taxon>
        <taxon>Oomycota</taxon>
        <taxon>Saprolegniomycetes</taxon>
        <taxon>Saprolegniales</taxon>
        <taxon>Verrucalvaceae</taxon>
        <taxon>Aphanomyces</taxon>
    </lineage>
</organism>
<protein>
    <submittedName>
        <fullName evidence="2">Uncharacterized protein</fullName>
    </submittedName>
</protein>
<comment type="caution">
    <text evidence="2">The sequence shown here is derived from an EMBL/GenBank/DDBJ whole genome shotgun (WGS) entry which is preliminary data.</text>
</comment>
<feature type="non-terminal residue" evidence="2">
    <location>
        <position position="115"/>
    </location>
</feature>
<dbReference type="Proteomes" id="UP000469452">
    <property type="component" value="Unassembled WGS sequence"/>
</dbReference>
<dbReference type="PANTHER" id="PTHR23346:SF7">
    <property type="entry name" value="STALLED RIBOSOME SENSOR GCN1"/>
    <property type="match status" value="1"/>
</dbReference>
<dbReference type="GO" id="GO:0019887">
    <property type="term" value="F:protein kinase regulator activity"/>
    <property type="evidence" value="ECO:0007669"/>
    <property type="project" value="TreeGrafter"/>
</dbReference>
<dbReference type="GO" id="GO:0005829">
    <property type="term" value="C:cytosol"/>
    <property type="evidence" value="ECO:0007669"/>
    <property type="project" value="TreeGrafter"/>
</dbReference>
<dbReference type="EMBL" id="VJMI01011205">
    <property type="protein sequence ID" value="KAF0753457.1"/>
    <property type="molecule type" value="Genomic_DNA"/>
</dbReference>
<evidence type="ECO:0000256" key="1">
    <source>
        <dbReference type="ARBA" id="ARBA00022737"/>
    </source>
</evidence>
<name>A0A6A5ALT5_APHAT</name>
<gene>
    <name evidence="2" type="ORF">AaE_005699</name>
</gene>
<dbReference type="PANTHER" id="PTHR23346">
    <property type="entry name" value="TRANSLATIONAL ACTIVATOR GCN1-RELATED"/>
    <property type="match status" value="1"/>
</dbReference>
<dbReference type="GO" id="GO:0034198">
    <property type="term" value="P:cellular response to amino acid starvation"/>
    <property type="evidence" value="ECO:0007669"/>
    <property type="project" value="TreeGrafter"/>
</dbReference>
<evidence type="ECO:0000313" key="3">
    <source>
        <dbReference type="Proteomes" id="UP000469452"/>
    </source>
</evidence>
<keyword evidence="1" id="KW-0677">Repeat</keyword>
<reference evidence="2 3" key="1">
    <citation type="submission" date="2019-06" db="EMBL/GenBank/DDBJ databases">
        <title>Genomics analysis of Aphanomyces spp. identifies a new class of oomycete effector associated with host adaptation.</title>
        <authorList>
            <person name="Gaulin E."/>
        </authorList>
    </citation>
    <scope>NUCLEOTIDE SEQUENCE [LARGE SCALE GENOMIC DNA]</scope>
    <source>
        <strain evidence="2 3">E</strain>
    </source>
</reference>
<proteinExistence type="predicted"/>
<accession>A0A6A5ALT5</accession>
<evidence type="ECO:0000313" key="2">
    <source>
        <dbReference type="EMBL" id="KAF0753457.1"/>
    </source>
</evidence>